<reference evidence="8" key="2">
    <citation type="journal article" date="2023" name="IMA Fungus">
        <title>Comparative genomic study of the Penicillium genus elucidates a diverse pangenome and 15 lateral gene transfer events.</title>
        <authorList>
            <person name="Petersen C."/>
            <person name="Sorensen T."/>
            <person name="Nielsen M.R."/>
            <person name="Sondergaard T.E."/>
            <person name="Sorensen J.L."/>
            <person name="Fitzpatrick D.A."/>
            <person name="Frisvad J.C."/>
            <person name="Nielsen K.L."/>
        </authorList>
    </citation>
    <scope>NUCLEOTIDE SEQUENCE</scope>
    <source>
        <strain evidence="8">IBT 21472</strain>
    </source>
</reference>
<evidence type="ECO:0000256" key="7">
    <source>
        <dbReference type="ARBA" id="ARBA00023242"/>
    </source>
</evidence>
<sequence length="454" mass="51565">MAEQTARDAPMSLIQEIRENMALPQQPSTTLDISEDSIISSFISEELASRLLDGRWLFMSTEPADIYSKSSLLLGTCSLAGFHSIPSLHGSETHHILYRHVHGLLGRAHLASTASLDTIQAMLIFSMWDLRPTRDHDHRNSWLLSGMAAMQVVMTTRFDQLLCANNSSQANQSRELMRTWNLICLCQLQYASQVSGLIAAFHLYFDQCAKILEFPFYNSRDELVLAGVELYRTLWDLTSSIVIQKESATWPEIDRLRKTHDHIYKLDSSEPLRFAYSCTYLILARRTLQHLNYAEIVNEPESKDLSTTSQKLPFIKEAILHSHKLLRLFLSMSDLTTYIHPAYETLLCSFAMVTLAEFVSHISDVNETVDLMEGVISHIHHGGKAEPVSRWSLNIVRQHLIGNGGQEPPISTVIDNNLYGTLMADEALKPWEEGDWSFEQEFPSLEEMFFGNVV</sequence>
<keyword evidence="6" id="KW-0804">Transcription</keyword>
<reference evidence="8" key="1">
    <citation type="submission" date="2022-12" db="EMBL/GenBank/DDBJ databases">
        <authorList>
            <person name="Petersen C."/>
        </authorList>
    </citation>
    <scope>NUCLEOTIDE SEQUENCE</scope>
    <source>
        <strain evidence="8">IBT 21472</strain>
    </source>
</reference>
<evidence type="ECO:0000256" key="1">
    <source>
        <dbReference type="ARBA" id="ARBA00004123"/>
    </source>
</evidence>
<dbReference type="GO" id="GO:0005634">
    <property type="term" value="C:nucleus"/>
    <property type="evidence" value="ECO:0007669"/>
    <property type="project" value="UniProtKB-SubCell"/>
</dbReference>
<keyword evidence="7" id="KW-0539">Nucleus</keyword>
<dbReference type="GO" id="GO:0000976">
    <property type="term" value="F:transcription cis-regulatory region binding"/>
    <property type="evidence" value="ECO:0007669"/>
    <property type="project" value="TreeGrafter"/>
</dbReference>
<keyword evidence="5" id="KW-0238">DNA-binding</keyword>
<proteinExistence type="predicted"/>
<evidence type="ECO:0000256" key="2">
    <source>
        <dbReference type="ARBA" id="ARBA00022723"/>
    </source>
</evidence>
<name>A0A9W9PP95_9EURO</name>
<evidence type="ECO:0000313" key="9">
    <source>
        <dbReference type="Proteomes" id="UP001147746"/>
    </source>
</evidence>
<gene>
    <name evidence="8" type="ORF">N7476_009958</name>
</gene>
<evidence type="ECO:0000256" key="4">
    <source>
        <dbReference type="ARBA" id="ARBA00023015"/>
    </source>
</evidence>
<keyword evidence="3" id="KW-0862">Zinc</keyword>
<organism evidence="8 9">
    <name type="scientific">Penicillium atrosanguineum</name>
    <dbReference type="NCBI Taxonomy" id="1132637"/>
    <lineage>
        <taxon>Eukaryota</taxon>
        <taxon>Fungi</taxon>
        <taxon>Dikarya</taxon>
        <taxon>Ascomycota</taxon>
        <taxon>Pezizomycotina</taxon>
        <taxon>Eurotiomycetes</taxon>
        <taxon>Eurotiomycetidae</taxon>
        <taxon>Eurotiales</taxon>
        <taxon>Aspergillaceae</taxon>
        <taxon>Penicillium</taxon>
    </lineage>
</organism>
<keyword evidence="9" id="KW-1185">Reference proteome</keyword>
<dbReference type="AlphaFoldDB" id="A0A9W9PP95"/>
<dbReference type="GO" id="GO:0000981">
    <property type="term" value="F:DNA-binding transcription factor activity, RNA polymerase II-specific"/>
    <property type="evidence" value="ECO:0007669"/>
    <property type="project" value="TreeGrafter"/>
</dbReference>
<evidence type="ECO:0008006" key="10">
    <source>
        <dbReference type="Google" id="ProtNLM"/>
    </source>
</evidence>
<dbReference type="GO" id="GO:0046872">
    <property type="term" value="F:metal ion binding"/>
    <property type="evidence" value="ECO:0007669"/>
    <property type="project" value="UniProtKB-KW"/>
</dbReference>
<comment type="subcellular location">
    <subcellularLocation>
        <location evidence="1">Nucleus</location>
    </subcellularLocation>
</comment>
<dbReference type="InterPro" id="IPR051089">
    <property type="entry name" value="prtT"/>
</dbReference>
<dbReference type="Proteomes" id="UP001147746">
    <property type="component" value="Unassembled WGS sequence"/>
</dbReference>
<accession>A0A9W9PP95</accession>
<dbReference type="EMBL" id="JAPZBO010000009">
    <property type="protein sequence ID" value="KAJ5303159.1"/>
    <property type="molecule type" value="Genomic_DNA"/>
</dbReference>
<evidence type="ECO:0000256" key="5">
    <source>
        <dbReference type="ARBA" id="ARBA00023125"/>
    </source>
</evidence>
<evidence type="ECO:0000256" key="6">
    <source>
        <dbReference type="ARBA" id="ARBA00023163"/>
    </source>
</evidence>
<dbReference type="PANTHER" id="PTHR31845">
    <property type="entry name" value="FINGER DOMAIN PROTEIN, PUTATIVE-RELATED"/>
    <property type="match status" value="1"/>
</dbReference>
<dbReference type="PANTHER" id="PTHR31845:SF34">
    <property type="entry name" value="TRANSCRIPTIONAL ACTIVATOR OF PROTEASES PRTT"/>
    <property type="match status" value="1"/>
</dbReference>
<evidence type="ECO:0000313" key="8">
    <source>
        <dbReference type="EMBL" id="KAJ5303159.1"/>
    </source>
</evidence>
<protein>
    <recommendedName>
        <fullName evidence="10">Transcription factor domain-containing protein</fullName>
    </recommendedName>
</protein>
<evidence type="ECO:0000256" key="3">
    <source>
        <dbReference type="ARBA" id="ARBA00022833"/>
    </source>
</evidence>
<keyword evidence="2" id="KW-0479">Metal-binding</keyword>
<comment type="caution">
    <text evidence="8">The sequence shown here is derived from an EMBL/GenBank/DDBJ whole genome shotgun (WGS) entry which is preliminary data.</text>
</comment>
<keyword evidence="4" id="KW-0805">Transcription regulation</keyword>